<reference evidence="2" key="1">
    <citation type="submission" date="2016-04" db="EMBL/GenBank/DDBJ databases">
        <title>Cephalotus genome sequencing.</title>
        <authorList>
            <person name="Fukushima K."/>
            <person name="Hasebe M."/>
            <person name="Fang X."/>
        </authorList>
    </citation>
    <scope>NUCLEOTIDE SEQUENCE [LARGE SCALE GENOMIC DNA]</scope>
    <source>
        <strain evidence="2">cv. St1</strain>
    </source>
</reference>
<dbReference type="Proteomes" id="UP000187406">
    <property type="component" value="Unassembled WGS sequence"/>
</dbReference>
<name>A0A1Q3BMI0_CEPFO</name>
<evidence type="ECO:0000313" key="1">
    <source>
        <dbReference type="EMBL" id="GAV69064.1"/>
    </source>
</evidence>
<proteinExistence type="predicted"/>
<gene>
    <name evidence="1" type="ORF">CFOL_v3_12565</name>
</gene>
<keyword evidence="2" id="KW-1185">Reference proteome</keyword>
<dbReference type="InParanoid" id="A0A1Q3BMI0"/>
<evidence type="ECO:0000313" key="2">
    <source>
        <dbReference type="Proteomes" id="UP000187406"/>
    </source>
</evidence>
<accession>A0A1Q3BMI0</accession>
<dbReference type="OrthoDB" id="1706811at2759"/>
<protein>
    <submittedName>
        <fullName evidence="1">UBN2_3 domain-containing protein</fullName>
    </submittedName>
</protein>
<comment type="caution">
    <text evidence="1">The sequence shown here is derived from an EMBL/GenBank/DDBJ whole genome shotgun (WGS) entry which is preliminary data.</text>
</comment>
<organism evidence="1 2">
    <name type="scientific">Cephalotus follicularis</name>
    <name type="common">Albany pitcher plant</name>
    <dbReference type="NCBI Taxonomy" id="3775"/>
    <lineage>
        <taxon>Eukaryota</taxon>
        <taxon>Viridiplantae</taxon>
        <taxon>Streptophyta</taxon>
        <taxon>Embryophyta</taxon>
        <taxon>Tracheophyta</taxon>
        <taxon>Spermatophyta</taxon>
        <taxon>Magnoliopsida</taxon>
        <taxon>eudicotyledons</taxon>
        <taxon>Gunneridae</taxon>
        <taxon>Pentapetalae</taxon>
        <taxon>rosids</taxon>
        <taxon>fabids</taxon>
        <taxon>Oxalidales</taxon>
        <taxon>Cephalotaceae</taxon>
        <taxon>Cephalotus</taxon>
    </lineage>
</organism>
<sequence length="172" mass="19948">MAQPIPTKPTQPNNVIVDDSNYSLWSQNMSRFLRGQMLCKYIINKEPKSVQNQGETKDAYERRYERLDVDNCKIIIWISNTSILSISQLHGAFDIAQEVWEFIAPRYTTTYLSSQYQINYDLGRMCQKSRQSITSFRSQMSLLRDKLSAPSQCNYCTKIIMSIVITQVCSSF</sequence>
<dbReference type="EMBL" id="BDDD01000684">
    <property type="protein sequence ID" value="GAV69064.1"/>
    <property type="molecule type" value="Genomic_DNA"/>
</dbReference>
<dbReference type="AlphaFoldDB" id="A0A1Q3BMI0"/>